<keyword evidence="5 8" id="KW-0808">Transferase</keyword>
<evidence type="ECO:0000313" key="10">
    <source>
        <dbReference type="EMBL" id="MEM5537607.1"/>
    </source>
</evidence>
<evidence type="ECO:0000256" key="1">
    <source>
        <dbReference type="ARBA" id="ARBA00004978"/>
    </source>
</evidence>
<evidence type="ECO:0000256" key="5">
    <source>
        <dbReference type="ARBA" id="ARBA00022679"/>
    </source>
</evidence>
<comment type="similarity">
    <text evidence="2 8">Belongs to the acetyltransferase family. EctA subfamily.</text>
</comment>
<dbReference type="Gene3D" id="3.40.630.30">
    <property type="match status" value="1"/>
</dbReference>
<dbReference type="InterPro" id="IPR012772">
    <property type="entry name" value="Ectoine_EctA"/>
</dbReference>
<evidence type="ECO:0000259" key="9">
    <source>
        <dbReference type="PROSITE" id="PS51186"/>
    </source>
</evidence>
<dbReference type="RefSeq" id="WP_067984944.1">
    <property type="nucleotide sequence ID" value="NZ_CAXBCE010000004.1"/>
</dbReference>
<keyword evidence="6 8" id="KW-0012">Acyltransferase</keyword>
<dbReference type="InterPro" id="IPR000182">
    <property type="entry name" value="GNAT_dom"/>
</dbReference>
<dbReference type="GO" id="GO:0033816">
    <property type="term" value="F:diaminobutyrate acetyltransferase activity"/>
    <property type="evidence" value="ECO:0007669"/>
    <property type="project" value="UniProtKB-EC"/>
</dbReference>
<accession>A0ABU9TV76</accession>
<dbReference type="EMBL" id="JBBMRA010000016">
    <property type="protein sequence ID" value="MEM5537607.1"/>
    <property type="molecule type" value="Genomic_DNA"/>
</dbReference>
<dbReference type="Proteomes" id="UP001449225">
    <property type="component" value="Unassembled WGS sequence"/>
</dbReference>
<evidence type="ECO:0000256" key="6">
    <source>
        <dbReference type="ARBA" id="ARBA00023315"/>
    </source>
</evidence>
<dbReference type="EC" id="2.3.1.178" evidence="3 8"/>
<comment type="pathway">
    <text evidence="1 8">Amine and polyamine biosynthesis; ectoine biosynthesis; L-ectoine from L-aspartate 4-semialdehyde: step 2/3.</text>
</comment>
<gene>
    <name evidence="8 10" type="primary">ectA</name>
    <name evidence="10" type="ORF">WNY58_14550</name>
</gene>
<comment type="catalytic activity">
    <reaction evidence="7 8">
        <text>L-2,4-diaminobutanoate + acetyl-CoA = (2S)-4-acetamido-2-aminobutanoate + CoA + H(+)</text>
        <dbReference type="Rhea" id="RHEA:16901"/>
        <dbReference type="ChEBI" id="CHEBI:15378"/>
        <dbReference type="ChEBI" id="CHEBI:57287"/>
        <dbReference type="ChEBI" id="CHEBI:57288"/>
        <dbReference type="ChEBI" id="CHEBI:58761"/>
        <dbReference type="ChEBI" id="CHEBI:58929"/>
        <dbReference type="EC" id="2.3.1.178"/>
    </reaction>
</comment>
<dbReference type="CDD" id="cd04301">
    <property type="entry name" value="NAT_SF"/>
    <property type="match status" value="1"/>
</dbReference>
<dbReference type="InterPro" id="IPR016181">
    <property type="entry name" value="Acyl_CoA_acyltransferase"/>
</dbReference>
<reference evidence="10 11" key="1">
    <citation type="submission" date="2024-03" db="EMBL/GenBank/DDBJ databases">
        <title>Community enrichment and isolation of bacterial strains for fucoidan degradation.</title>
        <authorList>
            <person name="Sichert A."/>
        </authorList>
    </citation>
    <scope>NUCLEOTIDE SEQUENCE [LARGE SCALE GENOMIC DNA]</scope>
    <source>
        <strain evidence="10 11">AS76</strain>
    </source>
</reference>
<evidence type="ECO:0000256" key="7">
    <source>
        <dbReference type="ARBA" id="ARBA00048924"/>
    </source>
</evidence>
<evidence type="ECO:0000313" key="11">
    <source>
        <dbReference type="Proteomes" id="UP001449225"/>
    </source>
</evidence>
<sequence length="166" mass="18962">MDITYRQPRITDGQDVHQLIKNCPPLDQNSLYCNLIQCRDFANTSIIAETSDNKVVGFISGYIPQNRPETLFIWQVALNAQFRGRGIAQQMLSRLFSRDPRIRFLETTISPSNSASKQLFERFFNDHLMNVDSKTLFARGVHLDDDHEDEVLYVAGPAKSFDPLPA</sequence>
<comment type="function">
    <text evidence="8">Catalyzes the acetylation of L-2,4-diaminobutyrate (DABA) to gamma-N-acetyl-alpha,gamma-diaminobutyric acid (ADABA) with acetyl coenzyme A.</text>
</comment>
<dbReference type="Pfam" id="PF00583">
    <property type="entry name" value="Acetyltransf_1"/>
    <property type="match status" value="1"/>
</dbReference>
<dbReference type="PROSITE" id="PS51186">
    <property type="entry name" value="GNAT"/>
    <property type="match status" value="1"/>
</dbReference>
<evidence type="ECO:0000256" key="8">
    <source>
        <dbReference type="RuleBase" id="RU365045"/>
    </source>
</evidence>
<dbReference type="SUPFAM" id="SSF55729">
    <property type="entry name" value="Acyl-CoA N-acyltransferases (Nat)"/>
    <property type="match status" value="1"/>
</dbReference>
<name>A0ABU9TV76_9GAMM</name>
<evidence type="ECO:0000256" key="4">
    <source>
        <dbReference type="ARBA" id="ARBA00017935"/>
    </source>
</evidence>
<proteinExistence type="inferred from homology"/>
<keyword evidence="11" id="KW-1185">Reference proteome</keyword>
<feature type="domain" description="N-acetyltransferase" evidence="9">
    <location>
        <begin position="3"/>
        <end position="163"/>
    </location>
</feature>
<comment type="caution">
    <text evidence="10">The sequence shown here is derived from an EMBL/GenBank/DDBJ whole genome shotgun (WGS) entry which is preliminary data.</text>
</comment>
<evidence type="ECO:0000256" key="3">
    <source>
        <dbReference type="ARBA" id="ARBA00012355"/>
    </source>
</evidence>
<organism evidence="10 11">
    <name type="scientific">Neptuniibacter pectenicola</name>
    <dbReference type="NCBI Taxonomy" id="1806669"/>
    <lineage>
        <taxon>Bacteria</taxon>
        <taxon>Pseudomonadati</taxon>
        <taxon>Pseudomonadota</taxon>
        <taxon>Gammaproteobacteria</taxon>
        <taxon>Oceanospirillales</taxon>
        <taxon>Oceanospirillaceae</taxon>
        <taxon>Neptuniibacter</taxon>
    </lineage>
</organism>
<dbReference type="NCBIfam" id="TIGR02406">
    <property type="entry name" value="ectoine_EctA"/>
    <property type="match status" value="1"/>
</dbReference>
<protein>
    <recommendedName>
        <fullName evidence="4 8">L-2,4-diaminobutyric acid acetyltransferase</fullName>
        <shortName evidence="8">DABA acetyltransferase</shortName>
        <ecNumber evidence="3 8">2.3.1.178</ecNumber>
    </recommendedName>
</protein>
<evidence type="ECO:0000256" key="2">
    <source>
        <dbReference type="ARBA" id="ARBA00010712"/>
    </source>
</evidence>